<accession>B0VZA6</accession>
<dbReference type="InterPro" id="IPR052976">
    <property type="entry name" value="Scoloptoxin-like"/>
</dbReference>
<sequence>MEPKSYCLLGAILTAGAGASSSPFGLMSTVMLNPDLLEMLRNGGFDTRQPARIFLPPKFYSSIVFDSGHRNPEEVFRTNLELMMEAAYDDASRTPLSTATATRLQQHRPNSISYSNGGAGNRNKGSEALEKNAVTNFKSTSLPAASLAPSTSSLTSSIVPGDRNRASPGTSWGGSDDGGGGQNGYNLRSTLPGEPDVDYPILGRIPETSFKCQGRHDGYYADVEARCQVFRVCANTDESGNGFAFLCPNGTLFNQRYFVCDWYMNVQCGESERYYAKNEQLSKNTADFGKMMASVMSMVSFPMMTSLLAADDGGGQGGGKLDFPPNVQQQANRANVFGSGFNGEFVGQGVQPLAEIGRGDVFQSKFNKGTTTYGVRGGDGGQEQSRLVSPPSRVSGQVYVSSLGTLSTDPQSGFDPTKSAFLGSPIGRDLLPPMLEIGKPSSALPAQSPGVVHRQRLNEEKQEADEDTCSKSLLPQQGYEPGDFASQRCRRRRRQKRYEDEIHSLPIPDVEVKLIMAKLLKMWTAAGYAKMPTPSYQPIAPILPPSGVLPPSSTASINSRRILSNAVPNSQIIQTNQVQHNPNPNPVTVQNVYRVNKAFVTPEVYYPNPSYFVPTTTSTVSRVGSTRYSKPQLVSRRSDIFVQPAASYSTGSRGIGYEIEVVPAVSYYLTNNQQRQNSYRRGHQRALATPKVFRGYSDRFSSYNVPIGSIGPYYVVNN</sequence>
<evidence type="ECO:0000313" key="3">
    <source>
        <dbReference type="EMBL" id="EDS25708.1"/>
    </source>
</evidence>
<feature type="compositionally biased region" description="Low complexity" evidence="1">
    <location>
        <begin position="144"/>
        <end position="157"/>
    </location>
</feature>
<feature type="region of interest" description="Disordered" evidence="1">
    <location>
        <begin position="144"/>
        <end position="190"/>
    </location>
</feature>
<dbReference type="PANTHER" id="PTHR22933">
    <property type="entry name" value="FI18007P1-RELATED"/>
    <property type="match status" value="1"/>
</dbReference>
<feature type="compositionally biased region" description="Polar residues" evidence="1">
    <location>
        <begin position="94"/>
        <end position="116"/>
    </location>
</feature>
<dbReference type="InterPro" id="IPR036508">
    <property type="entry name" value="Chitin-bd_dom_sf"/>
</dbReference>
<dbReference type="eggNOG" id="ENOG502S014">
    <property type="taxonomic scope" value="Eukaryota"/>
</dbReference>
<organism>
    <name type="scientific">Culex quinquefasciatus</name>
    <name type="common">Southern house mosquito</name>
    <name type="synonym">Culex pungens</name>
    <dbReference type="NCBI Taxonomy" id="7176"/>
    <lineage>
        <taxon>Eukaryota</taxon>
        <taxon>Metazoa</taxon>
        <taxon>Ecdysozoa</taxon>
        <taxon>Arthropoda</taxon>
        <taxon>Hexapoda</taxon>
        <taxon>Insecta</taxon>
        <taxon>Pterygota</taxon>
        <taxon>Neoptera</taxon>
        <taxon>Endopterygota</taxon>
        <taxon>Diptera</taxon>
        <taxon>Nematocera</taxon>
        <taxon>Culicoidea</taxon>
        <taxon>Culicidae</taxon>
        <taxon>Culicinae</taxon>
        <taxon>Culicini</taxon>
        <taxon>Culex</taxon>
        <taxon>Culex</taxon>
    </lineage>
</organism>
<dbReference type="PROSITE" id="PS50940">
    <property type="entry name" value="CHIT_BIND_II"/>
    <property type="match status" value="1"/>
</dbReference>
<dbReference type="Proteomes" id="UP000002320">
    <property type="component" value="Unassembled WGS sequence"/>
</dbReference>
<name>B0VZA6_CULQU</name>
<dbReference type="EnsemblMetazoa" id="CPIJ000085-RA">
    <property type="protein sequence ID" value="CPIJ000085-PA"/>
    <property type="gene ID" value="CPIJ000085"/>
</dbReference>
<reference evidence="4" key="2">
    <citation type="submission" date="2020-05" db="UniProtKB">
        <authorList>
            <consortium name="EnsemblMetazoa"/>
        </authorList>
    </citation>
    <scope>IDENTIFICATION</scope>
    <source>
        <strain evidence="4">JHB</strain>
    </source>
</reference>
<evidence type="ECO:0000256" key="1">
    <source>
        <dbReference type="SAM" id="MobiDB-lite"/>
    </source>
</evidence>
<evidence type="ECO:0000313" key="5">
    <source>
        <dbReference type="Proteomes" id="UP000002320"/>
    </source>
</evidence>
<dbReference type="OMA" id="CANTDES"/>
<dbReference type="VEuPathDB" id="VectorBase:CQUJHB017584"/>
<feature type="region of interest" description="Disordered" evidence="1">
    <location>
        <begin position="94"/>
        <end position="125"/>
    </location>
</feature>
<dbReference type="SUPFAM" id="SSF57625">
    <property type="entry name" value="Invertebrate chitin-binding proteins"/>
    <property type="match status" value="1"/>
</dbReference>
<reference evidence="3" key="1">
    <citation type="submission" date="2007-03" db="EMBL/GenBank/DDBJ databases">
        <title>Annotation of Culex pipiens quinquefasciatus.</title>
        <authorList>
            <consortium name="The Broad Institute Genome Sequencing Platform"/>
            <person name="Atkinson P.W."/>
            <person name="Hemingway J."/>
            <person name="Christensen B.M."/>
            <person name="Higgs S."/>
            <person name="Kodira C."/>
            <person name="Hannick L."/>
            <person name="Megy K."/>
            <person name="O'Leary S."/>
            <person name="Pearson M."/>
            <person name="Haas B.J."/>
            <person name="Mauceli E."/>
            <person name="Wortman J.R."/>
            <person name="Lee N.H."/>
            <person name="Guigo R."/>
            <person name="Stanke M."/>
            <person name="Alvarado L."/>
            <person name="Amedeo P."/>
            <person name="Antoine C.H."/>
            <person name="Arensburger P."/>
            <person name="Bidwell S.L."/>
            <person name="Crawford M."/>
            <person name="Camaro F."/>
            <person name="Devon K."/>
            <person name="Engels R."/>
            <person name="Hammond M."/>
            <person name="Howarth C."/>
            <person name="Koehrsen M."/>
            <person name="Lawson D."/>
            <person name="Montgomery P."/>
            <person name="Nene V."/>
            <person name="Nusbaum C."/>
            <person name="Puiu D."/>
            <person name="Romero-Severson J."/>
            <person name="Severson D.W."/>
            <person name="Shumway M."/>
            <person name="Sisk P."/>
            <person name="Stolte C."/>
            <person name="Zeng Q."/>
            <person name="Eisenstadt E."/>
            <person name="Fraser-Liggett C."/>
            <person name="Strausberg R."/>
            <person name="Galagan J."/>
            <person name="Birren B."/>
            <person name="Collins F.H."/>
        </authorList>
    </citation>
    <scope>NUCLEOTIDE SEQUENCE [LARGE SCALE GENOMIC DNA]</scope>
    <source>
        <strain evidence="3">JHB</strain>
    </source>
</reference>
<dbReference type="HOGENOM" id="CLU_376929_0_0_1"/>
<dbReference type="GO" id="GO:0008061">
    <property type="term" value="F:chitin binding"/>
    <property type="evidence" value="ECO:0007669"/>
    <property type="project" value="InterPro"/>
</dbReference>
<evidence type="ECO:0000259" key="2">
    <source>
        <dbReference type="PROSITE" id="PS50940"/>
    </source>
</evidence>
<dbReference type="VEuPathDB" id="VectorBase:CPIJ000085"/>
<feature type="compositionally biased region" description="Polar residues" evidence="1">
    <location>
        <begin position="382"/>
        <end position="393"/>
    </location>
</feature>
<dbReference type="PANTHER" id="PTHR22933:SF42">
    <property type="entry name" value="FI18455P1-RELATED"/>
    <property type="match status" value="1"/>
</dbReference>
<dbReference type="EMBL" id="DS231813">
    <property type="protein sequence ID" value="EDS25708.1"/>
    <property type="molecule type" value="Genomic_DNA"/>
</dbReference>
<dbReference type="KEGG" id="cqu:CpipJ_CPIJ000085"/>
<evidence type="ECO:0000313" key="4">
    <source>
        <dbReference type="EnsemblMetazoa" id="CPIJ000085-PA"/>
    </source>
</evidence>
<dbReference type="Pfam" id="PF01607">
    <property type="entry name" value="CBM_14"/>
    <property type="match status" value="1"/>
</dbReference>
<dbReference type="AlphaFoldDB" id="B0VZA6"/>
<dbReference type="Gene3D" id="2.170.140.10">
    <property type="entry name" value="Chitin binding domain"/>
    <property type="match status" value="1"/>
</dbReference>
<feature type="domain" description="Chitin-binding type-2" evidence="2">
    <location>
        <begin position="209"/>
        <end position="270"/>
    </location>
</feature>
<protein>
    <recommendedName>
        <fullName evidence="2">Chitin-binding type-2 domain-containing protein</fullName>
    </recommendedName>
</protein>
<dbReference type="InterPro" id="IPR002557">
    <property type="entry name" value="Chitin-bd_dom"/>
</dbReference>
<feature type="compositionally biased region" description="Gly residues" evidence="1">
    <location>
        <begin position="171"/>
        <end position="183"/>
    </location>
</feature>
<proteinExistence type="predicted"/>
<dbReference type="SMART" id="SM00494">
    <property type="entry name" value="ChtBD2"/>
    <property type="match status" value="1"/>
</dbReference>
<gene>
    <name evidence="4" type="primary">6030876</name>
    <name evidence="3" type="ORF">CpipJ_CPIJ000085</name>
</gene>
<feature type="region of interest" description="Disordered" evidence="1">
    <location>
        <begin position="458"/>
        <end position="492"/>
    </location>
</feature>
<dbReference type="OrthoDB" id="6514762at2759"/>
<keyword evidence="5" id="KW-1185">Reference proteome</keyword>
<dbReference type="InParanoid" id="B0VZA6"/>
<feature type="region of interest" description="Disordered" evidence="1">
    <location>
        <begin position="372"/>
        <end position="393"/>
    </location>
</feature>
<dbReference type="GO" id="GO:0005576">
    <property type="term" value="C:extracellular region"/>
    <property type="evidence" value="ECO:0007669"/>
    <property type="project" value="InterPro"/>
</dbReference>